<dbReference type="GO" id="GO:0003677">
    <property type="term" value="F:DNA binding"/>
    <property type="evidence" value="ECO:0007669"/>
    <property type="project" value="UniProtKB-UniRule"/>
</dbReference>
<keyword evidence="1" id="KW-0229">DNA integration</keyword>
<evidence type="ECO:0000256" key="3">
    <source>
        <dbReference type="ARBA" id="ARBA00023172"/>
    </source>
</evidence>
<dbReference type="Pfam" id="PF00589">
    <property type="entry name" value="Phage_integrase"/>
    <property type="match status" value="1"/>
</dbReference>
<keyword evidence="3" id="KW-0233">DNA recombination</keyword>
<proteinExistence type="predicted"/>
<dbReference type="Gene3D" id="1.10.150.130">
    <property type="match status" value="1"/>
</dbReference>
<evidence type="ECO:0000313" key="7">
    <source>
        <dbReference type="EMBL" id="OYN81700.1"/>
    </source>
</evidence>
<evidence type="ECO:0000256" key="4">
    <source>
        <dbReference type="PROSITE-ProRule" id="PRU01248"/>
    </source>
</evidence>
<comment type="caution">
    <text evidence="7">The sequence shown here is derived from an EMBL/GenBank/DDBJ whole genome shotgun (WGS) entry which is preliminary data.</text>
</comment>
<keyword evidence="2 4" id="KW-0238">DNA-binding</keyword>
<dbReference type="PROSITE" id="PS51898">
    <property type="entry name" value="TYR_RECOMBINASE"/>
    <property type="match status" value="1"/>
</dbReference>
<dbReference type="InterPro" id="IPR010998">
    <property type="entry name" value="Integrase_recombinase_N"/>
</dbReference>
<dbReference type="Proteomes" id="UP000216063">
    <property type="component" value="Unassembled WGS sequence"/>
</dbReference>
<evidence type="ECO:0000259" key="6">
    <source>
        <dbReference type="PROSITE" id="PS51900"/>
    </source>
</evidence>
<evidence type="ECO:0000313" key="8">
    <source>
        <dbReference type="Proteomes" id="UP000216063"/>
    </source>
</evidence>
<dbReference type="OrthoDB" id="4326943at2"/>
<evidence type="ECO:0000259" key="5">
    <source>
        <dbReference type="PROSITE" id="PS51898"/>
    </source>
</evidence>
<dbReference type="InterPro" id="IPR002104">
    <property type="entry name" value="Integrase_catalytic"/>
</dbReference>
<dbReference type="PANTHER" id="PTHR30349:SF91">
    <property type="entry name" value="INTA PROTEIN"/>
    <property type="match status" value="1"/>
</dbReference>
<dbReference type="PROSITE" id="PS51900">
    <property type="entry name" value="CB"/>
    <property type="match status" value="1"/>
</dbReference>
<dbReference type="PANTHER" id="PTHR30349">
    <property type="entry name" value="PHAGE INTEGRASE-RELATED"/>
    <property type="match status" value="1"/>
</dbReference>
<dbReference type="InterPro" id="IPR004107">
    <property type="entry name" value="Integrase_SAM-like_N"/>
</dbReference>
<feature type="domain" description="Tyr recombinase" evidence="5">
    <location>
        <begin position="186"/>
        <end position="427"/>
    </location>
</feature>
<dbReference type="Gene3D" id="1.10.443.10">
    <property type="entry name" value="Intergrase catalytic core"/>
    <property type="match status" value="1"/>
</dbReference>
<organism evidence="7 8">
    <name type="scientific">Mycolicibacterium sphagni</name>
    <dbReference type="NCBI Taxonomy" id="1786"/>
    <lineage>
        <taxon>Bacteria</taxon>
        <taxon>Bacillati</taxon>
        <taxon>Actinomycetota</taxon>
        <taxon>Actinomycetes</taxon>
        <taxon>Mycobacteriales</taxon>
        <taxon>Mycobacteriaceae</taxon>
        <taxon>Mycolicibacterium</taxon>
    </lineage>
</organism>
<dbReference type="InterPro" id="IPR044068">
    <property type="entry name" value="CB"/>
</dbReference>
<reference evidence="7 8" key="1">
    <citation type="submission" date="2017-07" db="EMBL/GenBank/DDBJ databases">
        <title>The new phylogeny of genus Mycobacterium.</title>
        <authorList>
            <person name="Tortoli E."/>
            <person name="Trovato A."/>
            <person name="Cirillo D.M."/>
        </authorList>
    </citation>
    <scope>NUCLEOTIDE SEQUENCE [LARGE SCALE GENOMIC DNA]</scope>
    <source>
        <strain evidence="7 8">ATCC 33027</strain>
    </source>
</reference>
<sequence>MPETDAKSKRRPKGDGALFYDEKRGLHIGIVSVYGPDGKRHQKRVSSKLESKALEKLNKLRADVVNGTVTVTPTEIRTVGGWLDYWLIHIVKPSVKPRTYDSYAATVRLYLKPEIGKIRLDKLQPARVRELYTKLRLRGTADTKPSTRNAQKAHQVLNAALTRAVKDGHLSRNVCKAVDNPKHKKAPRGAFELKTAVHVLKTAAALDDKNIPGKPKLASRWVAAFMTGARQAELLGMELDRIDLDQGVMEISWQLQRMHYTHGCGTKANGEPRCGRQRVGYCPDRKWGFDPVFDYRDCHRSLVWTRPKSLAGERWVPMAPLLHESLKVHLRMDTDPNPHGLVWHHRDGRPISQEDDNEQWNILIAAAGIEKKSREVVLHEARNTAATMLLESGVDVKVIQSILGHASILQTRDYQRVNLELSKVAVSTAFDALLPDV</sequence>
<dbReference type="RefSeq" id="WP_094477021.1">
    <property type="nucleotide sequence ID" value="NZ_NOZR01000003.1"/>
</dbReference>
<name>A0A255DRI6_9MYCO</name>
<dbReference type="EMBL" id="NOZR01000003">
    <property type="protein sequence ID" value="OYN81700.1"/>
    <property type="molecule type" value="Genomic_DNA"/>
</dbReference>
<accession>A0A255DRI6</accession>
<feature type="domain" description="Core-binding (CB)" evidence="6">
    <location>
        <begin position="77"/>
        <end position="165"/>
    </location>
</feature>
<dbReference type="InterPro" id="IPR050090">
    <property type="entry name" value="Tyrosine_recombinase_XerCD"/>
</dbReference>
<dbReference type="GO" id="GO:0015074">
    <property type="term" value="P:DNA integration"/>
    <property type="evidence" value="ECO:0007669"/>
    <property type="project" value="UniProtKB-KW"/>
</dbReference>
<evidence type="ECO:0000256" key="2">
    <source>
        <dbReference type="ARBA" id="ARBA00023125"/>
    </source>
</evidence>
<dbReference type="InterPro" id="IPR011010">
    <property type="entry name" value="DNA_brk_join_enz"/>
</dbReference>
<evidence type="ECO:0000256" key="1">
    <source>
        <dbReference type="ARBA" id="ARBA00022908"/>
    </source>
</evidence>
<dbReference type="InterPro" id="IPR013762">
    <property type="entry name" value="Integrase-like_cat_sf"/>
</dbReference>
<dbReference type="AlphaFoldDB" id="A0A255DRI6"/>
<dbReference type="GO" id="GO:0006310">
    <property type="term" value="P:DNA recombination"/>
    <property type="evidence" value="ECO:0007669"/>
    <property type="project" value="UniProtKB-KW"/>
</dbReference>
<keyword evidence="8" id="KW-1185">Reference proteome</keyword>
<protein>
    <submittedName>
        <fullName evidence="7">Site-specific integrase</fullName>
    </submittedName>
</protein>
<dbReference type="Pfam" id="PF14659">
    <property type="entry name" value="Phage_int_SAM_3"/>
    <property type="match status" value="1"/>
</dbReference>
<gene>
    <name evidence="7" type="ORF">CG716_04900</name>
</gene>
<dbReference type="SUPFAM" id="SSF56349">
    <property type="entry name" value="DNA breaking-rejoining enzymes"/>
    <property type="match status" value="1"/>
</dbReference>